<proteinExistence type="predicted"/>
<dbReference type="OMA" id="AFPMIRC"/>
<feature type="region of interest" description="Disordered" evidence="1">
    <location>
        <begin position="86"/>
        <end position="118"/>
    </location>
</feature>
<feature type="compositionally biased region" description="Polar residues" evidence="1">
    <location>
        <begin position="93"/>
        <end position="102"/>
    </location>
</feature>
<accession>A0A0E0HBY3</accession>
<reference evidence="2" key="2">
    <citation type="submission" date="2018-04" db="EMBL/GenBank/DDBJ databases">
        <title>OnivRS2 (Oryza nivara Reference Sequence Version 2).</title>
        <authorList>
            <person name="Zhang J."/>
            <person name="Kudrna D."/>
            <person name="Lee S."/>
            <person name="Talag J."/>
            <person name="Rajasekar S."/>
            <person name="Welchert J."/>
            <person name="Hsing Y.-I."/>
            <person name="Wing R.A."/>
        </authorList>
    </citation>
    <scope>NUCLEOTIDE SEQUENCE [LARGE SCALE GENOMIC DNA]</scope>
    <source>
        <strain evidence="2">SL10</strain>
    </source>
</reference>
<feature type="compositionally biased region" description="Acidic residues" evidence="1">
    <location>
        <begin position="108"/>
        <end position="118"/>
    </location>
</feature>
<dbReference type="EnsemblPlants" id="ONIVA05G10280.1">
    <property type="protein sequence ID" value="ONIVA05G10280.1"/>
    <property type="gene ID" value="ONIVA05G10280"/>
</dbReference>
<reference evidence="2" key="1">
    <citation type="submission" date="2015-04" db="UniProtKB">
        <authorList>
            <consortium name="EnsemblPlants"/>
        </authorList>
    </citation>
    <scope>IDENTIFICATION</scope>
    <source>
        <strain evidence="2">SL10</strain>
    </source>
</reference>
<dbReference type="Gramene" id="ONIVA05G10280.1">
    <property type="protein sequence ID" value="ONIVA05G10280.1"/>
    <property type="gene ID" value="ONIVA05G10280"/>
</dbReference>
<evidence type="ECO:0008006" key="4">
    <source>
        <dbReference type="Google" id="ProtNLM"/>
    </source>
</evidence>
<evidence type="ECO:0000313" key="2">
    <source>
        <dbReference type="EnsemblPlants" id="ONIVA05G10280.1"/>
    </source>
</evidence>
<dbReference type="Proteomes" id="UP000006591">
    <property type="component" value="Chromosome 5"/>
</dbReference>
<evidence type="ECO:0000256" key="1">
    <source>
        <dbReference type="SAM" id="MobiDB-lite"/>
    </source>
</evidence>
<keyword evidence="3" id="KW-1185">Reference proteome</keyword>
<feature type="region of interest" description="Disordered" evidence="1">
    <location>
        <begin position="29"/>
        <end position="56"/>
    </location>
</feature>
<dbReference type="HOGENOM" id="CLU_1868420_0_0_1"/>
<evidence type="ECO:0000313" key="3">
    <source>
        <dbReference type="Proteomes" id="UP000006591"/>
    </source>
</evidence>
<name>A0A0E0HBY3_ORYNI</name>
<organism evidence="2">
    <name type="scientific">Oryza nivara</name>
    <name type="common">Indian wild rice</name>
    <name type="synonym">Oryza sativa f. spontanea</name>
    <dbReference type="NCBI Taxonomy" id="4536"/>
    <lineage>
        <taxon>Eukaryota</taxon>
        <taxon>Viridiplantae</taxon>
        <taxon>Streptophyta</taxon>
        <taxon>Embryophyta</taxon>
        <taxon>Tracheophyta</taxon>
        <taxon>Spermatophyta</taxon>
        <taxon>Magnoliopsida</taxon>
        <taxon>Liliopsida</taxon>
        <taxon>Poales</taxon>
        <taxon>Poaceae</taxon>
        <taxon>BOP clade</taxon>
        <taxon>Oryzoideae</taxon>
        <taxon>Oryzeae</taxon>
        <taxon>Oryzinae</taxon>
        <taxon>Oryza</taxon>
    </lineage>
</organism>
<sequence length="137" mass="14705">MELSGERGINDGAQRLDLEKNSSISLLGAQILGPRGEDVGPTARPDSRHSSRDSDEVVVTALRARFGAPVGMMAFPMIRCMREGEERGGYDGNRTSTTNGNASFPVADDGEEGEEDEMELSALVPCCGVKTDGRRRC</sequence>
<feature type="compositionally biased region" description="Basic and acidic residues" evidence="1">
    <location>
        <begin position="45"/>
        <end position="55"/>
    </location>
</feature>
<protein>
    <recommendedName>
        <fullName evidence="4">DUF834 domain-containing protein</fullName>
    </recommendedName>
</protein>
<dbReference type="AlphaFoldDB" id="A0A0E0HBY3"/>